<feature type="non-terminal residue" evidence="3">
    <location>
        <position position="1"/>
    </location>
</feature>
<dbReference type="Proteomes" id="UP000685013">
    <property type="component" value="Chromosome 9"/>
</dbReference>
<evidence type="ECO:0000256" key="1">
    <source>
        <dbReference type="SAM" id="MobiDB-lite"/>
    </source>
</evidence>
<organism evidence="3 4">
    <name type="scientific">Cucurbita argyrosperma subsp. sororia</name>
    <dbReference type="NCBI Taxonomy" id="37648"/>
    <lineage>
        <taxon>Eukaryota</taxon>
        <taxon>Viridiplantae</taxon>
        <taxon>Streptophyta</taxon>
        <taxon>Embryophyta</taxon>
        <taxon>Tracheophyta</taxon>
        <taxon>Spermatophyta</taxon>
        <taxon>Magnoliopsida</taxon>
        <taxon>eudicotyledons</taxon>
        <taxon>Gunneridae</taxon>
        <taxon>Pentapetalae</taxon>
        <taxon>rosids</taxon>
        <taxon>fabids</taxon>
        <taxon>Cucurbitales</taxon>
        <taxon>Cucurbitaceae</taxon>
        <taxon>Cucurbiteae</taxon>
        <taxon>Cucurbita</taxon>
    </lineage>
</organism>
<evidence type="ECO:0000313" key="4">
    <source>
        <dbReference type="Proteomes" id="UP000685013"/>
    </source>
</evidence>
<evidence type="ECO:0000313" key="3">
    <source>
        <dbReference type="EMBL" id="KAG6591970.1"/>
    </source>
</evidence>
<feature type="chain" id="PRO_5043361127" evidence="2">
    <location>
        <begin position="24"/>
        <end position="211"/>
    </location>
</feature>
<gene>
    <name evidence="3" type="ORF">SDJN03_14316</name>
</gene>
<dbReference type="AlphaFoldDB" id="A0AAV6N553"/>
<sequence length="211" mass="21567">MAVTKNSFLVGLLAFLCLSLSSANRVLKNNDAEKELLNNNVSSEQDNQLQDFNNAELKSIPEGNVPKLSSVGSGYGDCGGNCGSSGGGGYTYPPNYGSGGGSSPPNYGSGGGSSGCQPCYTYSPCPWQGCPGFQGCQGCQGGCQGCQGGCQGCQAPHPPCTFEVGTVNDSKIQDESIPMGEEPEPPVLPENHHIKSSGGANQDMKSNGGLV</sequence>
<keyword evidence="4" id="KW-1185">Reference proteome</keyword>
<feature type="signal peptide" evidence="2">
    <location>
        <begin position="1"/>
        <end position="23"/>
    </location>
</feature>
<comment type="caution">
    <text evidence="3">The sequence shown here is derived from an EMBL/GenBank/DDBJ whole genome shotgun (WGS) entry which is preliminary data.</text>
</comment>
<reference evidence="3 4" key="1">
    <citation type="journal article" date="2021" name="Hortic Res">
        <title>The domestication of Cucurbita argyrosperma as revealed by the genome of its wild relative.</title>
        <authorList>
            <person name="Barrera-Redondo J."/>
            <person name="Sanchez-de la Vega G."/>
            <person name="Aguirre-Liguori J.A."/>
            <person name="Castellanos-Morales G."/>
            <person name="Gutierrez-Guerrero Y.T."/>
            <person name="Aguirre-Dugua X."/>
            <person name="Aguirre-Planter E."/>
            <person name="Tenaillon M.I."/>
            <person name="Lira-Saade R."/>
            <person name="Eguiarte L.E."/>
        </authorList>
    </citation>
    <scope>NUCLEOTIDE SEQUENCE [LARGE SCALE GENOMIC DNA]</scope>
    <source>
        <strain evidence="3">JBR-2021</strain>
    </source>
</reference>
<dbReference type="EMBL" id="JAGKQH010000009">
    <property type="protein sequence ID" value="KAG6591970.1"/>
    <property type="molecule type" value="Genomic_DNA"/>
</dbReference>
<name>A0AAV6N553_9ROSI</name>
<keyword evidence="2" id="KW-0732">Signal</keyword>
<accession>A0AAV6N553</accession>
<evidence type="ECO:0000256" key="2">
    <source>
        <dbReference type="SAM" id="SignalP"/>
    </source>
</evidence>
<protein>
    <submittedName>
        <fullName evidence="3">Uncharacterized protein</fullName>
    </submittedName>
</protein>
<proteinExistence type="predicted"/>
<feature type="region of interest" description="Disordered" evidence="1">
    <location>
        <begin position="175"/>
        <end position="211"/>
    </location>
</feature>